<evidence type="ECO:0000313" key="2">
    <source>
        <dbReference type="EMBL" id="NGN67379.1"/>
    </source>
</evidence>
<evidence type="ECO:0000256" key="1">
    <source>
        <dbReference type="SAM" id="Phobius"/>
    </source>
</evidence>
<dbReference type="InterPro" id="IPR011852">
    <property type="entry name" value="TRAP_TAXI"/>
</dbReference>
<keyword evidence="1" id="KW-0812">Transmembrane</keyword>
<dbReference type="PANTHER" id="PTHR42941">
    <property type="entry name" value="SLL1037 PROTEIN"/>
    <property type="match status" value="1"/>
</dbReference>
<dbReference type="RefSeq" id="WP_165240674.1">
    <property type="nucleotide sequence ID" value="NZ_JAAKZV010000139.1"/>
</dbReference>
<dbReference type="Proteomes" id="UP000481583">
    <property type="component" value="Unassembled WGS sequence"/>
</dbReference>
<reference evidence="2 3" key="1">
    <citation type="submission" date="2020-02" db="EMBL/GenBank/DDBJ databases">
        <title>Whole-genome analyses of novel actinobacteria.</title>
        <authorList>
            <person name="Sahin N."/>
        </authorList>
    </citation>
    <scope>NUCLEOTIDE SEQUENCE [LARGE SCALE GENOMIC DNA]</scope>
    <source>
        <strain evidence="2 3">A7024</strain>
    </source>
</reference>
<organism evidence="2 3">
    <name type="scientific">Streptomyces coryli</name>
    <dbReference type="NCBI Taxonomy" id="1128680"/>
    <lineage>
        <taxon>Bacteria</taxon>
        <taxon>Bacillati</taxon>
        <taxon>Actinomycetota</taxon>
        <taxon>Actinomycetes</taxon>
        <taxon>Kitasatosporales</taxon>
        <taxon>Streptomycetaceae</taxon>
        <taxon>Streptomyces</taxon>
    </lineage>
</organism>
<dbReference type="EMBL" id="JAAKZV010000139">
    <property type="protein sequence ID" value="NGN67379.1"/>
    <property type="molecule type" value="Genomic_DNA"/>
</dbReference>
<evidence type="ECO:0000313" key="3">
    <source>
        <dbReference type="Proteomes" id="UP000481583"/>
    </source>
</evidence>
<keyword evidence="1" id="KW-1133">Transmembrane helix</keyword>
<name>A0A6G4U565_9ACTN</name>
<keyword evidence="1" id="KW-0472">Membrane</keyword>
<feature type="transmembrane region" description="Helical" evidence="1">
    <location>
        <begin position="16"/>
        <end position="35"/>
    </location>
</feature>
<dbReference type="Pfam" id="PF16868">
    <property type="entry name" value="NMT1_3"/>
    <property type="match status" value="1"/>
</dbReference>
<protein>
    <submittedName>
        <fullName evidence="2">TAXI family TRAP transporter solute-binding subunit</fullName>
    </submittedName>
</protein>
<dbReference type="AlphaFoldDB" id="A0A6G4U565"/>
<comment type="caution">
    <text evidence="2">The sequence shown here is derived from an EMBL/GenBank/DDBJ whole genome shotgun (WGS) entry which is preliminary data.</text>
</comment>
<sequence>MNQGKGWEAQLRSRRGITAAVAVLAAAGLLLSWLLPGGSDRPSGDVTFATGVPNGVYETYGELLREETARDLPDVRIELAPSQGSVDNVRRLAEGRADFAVAASDAVAAYDGPNARRLRACARLYDDYVQLVVPEGSDIERAADLKGKRVGVGEDESGVQLIARRLVRAAGLDFNREIEPVGKGLDDMQEGLRTGDLDAFFWSGGLPTTSVRKLAEDTDIKLVPLDDLITPLHQQDDEATRYYRAAVMPPDAYPDVQRDRAVKTIAVANLLLTTDRTDDRLTEGLTRSVIRSRDGIGKKVHAAQKVDLRTAVFTDPLQLHPGAARYYRSVKP</sequence>
<proteinExistence type="predicted"/>
<dbReference type="SUPFAM" id="SSF53850">
    <property type="entry name" value="Periplasmic binding protein-like II"/>
    <property type="match status" value="1"/>
</dbReference>
<dbReference type="Gene3D" id="3.40.190.10">
    <property type="entry name" value="Periplasmic binding protein-like II"/>
    <property type="match status" value="2"/>
</dbReference>
<dbReference type="PANTHER" id="PTHR42941:SF1">
    <property type="entry name" value="SLL1037 PROTEIN"/>
    <property type="match status" value="1"/>
</dbReference>
<gene>
    <name evidence="2" type="ORF">G5C51_26175</name>
</gene>
<dbReference type="NCBIfam" id="TIGR02122">
    <property type="entry name" value="TRAP_TAXI"/>
    <property type="match status" value="1"/>
</dbReference>
<accession>A0A6G4U565</accession>
<keyword evidence="3" id="KW-1185">Reference proteome</keyword>